<sequence length="118" mass="12599">MSTSTTSPILTVTSGRTDLGRGADAAPCDIVVLSCVRIGDTLALQLVGEIDHYSAGPLRVMLASAAAQGYTGLTLDTSRVTFCDSGLFLVLDFWSLRGRRLRLVNTSRAVRRLLEVAV</sequence>
<dbReference type="RefSeq" id="WP_055544648.1">
    <property type="nucleotide sequence ID" value="NZ_CP023699.1"/>
</dbReference>
<accession>A0A5J6GF61</accession>
<dbReference type="Proteomes" id="UP000325529">
    <property type="component" value="Chromosome"/>
</dbReference>
<dbReference type="Pfam" id="PF13466">
    <property type="entry name" value="STAS_2"/>
    <property type="match status" value="1"/>
</dbReference>
<feature type="domain" description="STAS" evidence="1">
    <location>
        <begin position="40"/>
        <end position="118"/>
    </location>
</feature>
<dbReference type="Gene3D" id="3.30.750.24">
    <property type="entry name" value="STAS domain"/>
    <property type="match status" value="1"/>
</dbReference>
<proteinExistence type="predicted"/>
<dbReference type="EMBL" id="CP023699">
    <property type="protein sequence ID" value="QEU93112.1"/>
    <property type="molecule type" value="Genomic_DNA"/>
</dbReference>
<dbReference type="PROSITE" id="PS50801">
    <property type="entry name" value="STAS"/>
    <property type="match status" value="1"/>
</dbReference>
<dbReference type="AlphaFoldDB" id="A0A5J6GF61"/>
<gene>
    <name evidence="2" type="ORF">CP970_21295</name>
</gene>
<dbReference type="InterPro" id="IPR002645">
    <property type="entry name" value="STAS_dom"/>
</dbReference>
<evidence type="ECO:0000313" key="3">
    <source>
        <dbReference type="Proteomes" id="UP000325529"/>
    </source>
</evidence>
<dbReference type="KEGG" id="ska:CP970_21295"/>
<evidence type="ECO:0000259" key="1">
    <source>
        <dbReference type="PROSITE" id="PS50801"/>
    </source>
</evidence>
<dbReference type="InterPro" id="IPR036513">
    <property type="entry name" value="STAS_dom_sf"/>
</dbReference>
<reference evidence="2 3" key="1">
    <citation type="submission" date="2017-09" db="EMBL/GenBank/DDBJ databases">
        <authorList>
            <person name="Lee N."/>
            <person name="Cho B.-K."/>
        </authorList>
    </citation>
    <scope>NUCLEOTIDE SEQUENCE [LARGE SCALE GENOMIC DNA]</scope>
    <source>
        <strain evidence="2 3">ATCC 12853</strain>
    </source>
</reference>
<dbReference type="SUPFAM" id="SSF52091">
    <property type="entry name" value="SpoIIaa-like"/>
    <property type="match status" value="1"/>
</dbReference>
<organism evidence="2 3">
    <name type="scientific">Streptomyces kanamyceticus</name>
    <dbReference type="NCBI Taxonomy" id="1967"/>
    <lineage>
        <taxon>Bacteria</taxon>
        <taxon>Bacillati</taxon>
        <taxon>Actinomycetota</taxon>
        <taxon>Actinomycetes</taxon>
        <taxon>Kitasatosporales</taxon>
        <taxon>Streptomycetaceae</taxon>
        <taxon>Streptomyces</taxon>
    </lineage>
</organism>
<name>A0A5J6GF61_STRKN</name>
<dbReference type="OrthoDB" id="4319784at2"/>
<dbReference type="InterPro" id="IPR058548">
    <property type="entry name" value="MlaB-like_STAS"/>
</dbReference>
<evidence type="ECO:0000313" key="2">
    <source>
        <dbReference type="EMBL" id="QEU93112.1"/>
    </source>
</evidence>
<dbReference type="CDD" id="cd07043">
    <property type="entry name" value="STAS_anti-anti-sigma_factors"/>
    <property type="match status" value="1"/>
</dbReference>
<protein>
    <submittedName>
        <fullName evidence="2">Anti-sigma factor antagonist</fullName>
    </submittedName>
</protein>
<keyword evidence="3" id="KW-1185">Reference proteome</keyword>